<sequence>MKDSIDFGSMDISKLFRKLLIPTVLGMIFSAVFVITDGIFVGRGIGSDALAAVNITAPLFLISTGVGLMFGVGASVVASIHLSQGKVKVARINVTQAVVVSSLLLATYSFLITWYAPAVARLLGSSDRLLPLAVEYMHWFAPFLPFSALLSSGMFFIRLDGSPNYAMLCNAVPAVINIALDYVFIFIFGWGMTGAALATSLGYIVGAGMILVYLSGRRRVVRFCRVKLSRKSMRLTLRNVEYMCRLGLSTFLCEGAIATMMFAGNYVFIRYLGEDGVAAFSIACYFFPIIFMVYNAIGQSAQPILSYNFGAGNDARVRKAFRLALMTALTAGLGFFGVTALFSREIVAMFIDSAYPAYDIAVRGLPLFASGFVFFAVNIVAISYFQSVERARPAMLVTLLRGFVFMVLCFFGLPLLLDVEGIWLAVPLAEVLTFGVVMAIYYRTRLKSRF</sequence>
<evidence type="ECO:0000256" key="7">
    <source>
        <dbReference type="ARBA" id="ARBA00022989"/>
    </source>
</evidence>
<keyword evidence="5" id="KW-1003">Cell membrane</keyword>
<dbReference type="PANTHER" id="PTHR43823">
    <property type="entry name" value="SPORULATION PROTEIN YKVU"/>
    <property type="match status" value="1"/>
</dbReference>
<keyword evidence="6 10" id="KW-0812">Transmembrane</keyword>
<evidence type="ECO:0000256" key="6">
    <source>
        <dbReference type="ARBA" id="ARBA00022692"/>
    </source>
</evidence>
<keyword evidence="9" id="KW-0046">Antibiotic resistance</keyword>
<accession>A0ABY5V6C7</accession>
<keyword evidence="4" id="KW-0813">Transport</keyword>
<keyword evidence="7 10" id="KW-1133">Transmembrane helix</keyword>
<feature type="transmembrane region" description="Helical" evidence="10">
    <location>
        <begin position="242"/>
        <end position="264"/>
    </location>
</feature>
<evidence type="ECO:0000256" key="10">
    <source>
        <dbReference type="SAM" id="Phobius"/>
    </source>
</evidence>
<dbReference type="InterPro" id="IPR002528">
    <property type="entry name" value="MATE_fam"/>
</dbReference>
<feature type="transmembrane region" description="Helical" evidence="10">
    <location>
        <begin position="276"/>
        <end position="297"/>
    </location>
</feature>
<dbReference type="PANTHER" id="PTHR43823:SF3">
    <property type="entry name" value="MULTIDRUG EXPORT PROTEIN MEPA"/>
    <property type="match status" value="1"/>
</dbReference>
<dbReference type="PIRSF" id="PIRSF006603">
    <property type="entry name" value="DinF"/>
    <property type="match status" value="1"/>
</dbReference>
<dbReference type="EMBL" id="CP102252">
    <property type="protein sequence ID" value="UWN65186.1"/>
    <property type="molecule type" value="Genomic_DNA"/>
</dbReference>
<evidence type="ECO:0000313" key="12">
    <source>
        <dbReference type="Proteomes" id="UP001058267"/>
    </source>
</evidence>
<feature type="transmembrane region" description="Helical" evidence="10">
    <location>
        <begin position="94"/>
        <end position="116"/>
    </location>
</feature>
<proteinExistence type="inferred from homology"/>
<protein>
    <recommendedName>
        <fullName evidence="3">Multidrug export protein MepA</fullName>
    </recommendedName>
</protein>
<dbReference type="RefSeq" id="WP_019150188.1">
    <property type="nucleotide sequence ID" value="NZ_CP102252.1"/>
</dbReference>
<evidence type="ECO:0000256" key="1">
    <source>
        <dbReference type="ARBA" id="ARBA00004651"/>
    </source>
</evidence>
<evidence type="ECO:0000313" key="11">
    <source>
        <dbReference type="EMBL" id="UWN65186.1"/>
    </source>
</evidence>
<organism evidence="11 12">
    <name type="scientific">Alistipes senegalensis JC50</name>
    <dbReference type="NCBI Taxonomy" id="1033732"/>
    <lineage>
        <taxon>Bacteria</taxon>
        <taxon>Pseudomonadati</taxon>
        <taxon>Bacteroidota</taxon>
        <taxon>Bacteroidia</taxon>
        <taxon>Bacteroidales</taxon>
        <taxon>Rikenellaceae</taxon>
        <taxon>Alistipes</taxon>
    </lineage>
</organism>
<keyword evidence="12" id="KW-1185">Reference proteome</keyword>
<evidence type="ECO:0000256" key="2">
    <source>
        <dbReference type="ARBA" id="ARBA00008417"/>
    </source>
</evidence>
<dbReference type="InterPro" id="IPR051327">
    <property type="entry name" value="MATE_MepA_subfamily"/>
</dbReference>
<feature type="transmembrane region" description="Helical" evidence="10">
    <location>
        <begin position="323"/>
        <end position="344"/>
    </location>
</feature>
<dbReference type="InterPro" id="IPR045070">
    <property type="entry name" value="MATE_MepA-like"/>
</dbReference>
<feature type="transmembrane region" description="Helical" evidence="10">
    <location>
        <begin position="168"/>
        <end position="190"/>
    </location>
</feature>
<dbReference type="CDD" id="cd13143">
    <property type="entry name" value="MATE_MepA_like"/>
    <property type="match status" value="1"/>
</dbReference>
<reference evidence="11" key="1">
    <citation type="journal article" date="2022" name="Cell">
        <title>Design, construction, and in vivo augmentation of a complex gut microbiome.</title>
        <authorList>
            <person name="Cheng A.G."/>
            <person name="Ho P.Y."/>
            <person name="Aranda-Diaz A."/>
            <person name="Jain S."/>
            <person name="Yu F.B."/>
            <person name="Meng X."/>
            <person name="Wang M."/>
            <person name="Iakiviak M."/>
            <person name="Nagashima K."/>
            <person name="Zhao A."/>
            <person name="Murugkar P."/>
            <person name="Patil A."/>
            <person name="Atabakhsh K."/>
            <person name="Weakley A."/>
            <person name="Yan J."/>
            <person name="Brumbaugh A.R."/>
            <person name="Higginbottom S."/>
            <person name="Dimas A."/>
            <person name="Shiver A.L."/>
            <person name="Deutschbauer A."/>
            <person name="Neff N."/>
            <person name="Sonnenburg J.L."/>
            <person name="Huang K.C."/>
            <person name="Fischbach M.A."/>
        </authorList>
    </citation>
    <scope>NUCLEOTIDE SEQUENCE</scope>
    <source>
        <strain evidence="11">JC50</strain>
    </source>
</reference>
<feature type="transmembrane region" description="Helical" evidence="10">
    <location>
        <begin position="136"/>
        <end position="156"/>
    </location>
</feature>
<comment type="subcellular location">
    <subcellularLocation>
        <location evidence="1">Cell membrane</location>
        <topology evidence="1">Multi-pass membrane protein</topology>
    </subcellularLocation>
</comment>
<feature type="transmembrane region" description="Helical" evidence="10">
    <location>
        <begin position="196"/>
        <end position="215"/>
    </location>
</feature>
<evidence type="ECO:0000256" key="4">
    <source>
        <dbReference type="ARBA" id="ARBA00022448"/>
    </source>
</evidence>
<dbReference type="Pfam" id="PF01554">
    <property type="entry name" value="MatE"/>
    <property type="match status" value="2"/>
</dbReference>
<name>A0ABY5V6C7_9BACT</name>
<evidence type="ECO:0000256" key="9">
    <source>
        <dbReference type="ARBA" id="ARBA00023251"/>
    </source>
</evidence>
<gene>
    <name evidence="11" type="ORF">NQ519_15845</name>
</gene>
<feature type="transmembrane region" description="Helical" evidence="10">
    <location>
        <begin position="60"/>
        <end position="82"/>
    </location>
</feature>
<feature type="transmembrane region" description="Helical" evidence="10">
    <location>
        <begin position="364"/>
        <end position="385"/>
    </location>
</feature>
<keyword evidence="8 10" id="KW-0472">Membrane</keyword>
<feature type="transmembrane region" description="Helical" evidence="10">
    <location>
        <begin position="422"/>
        <end position="442"/>
    </location>
</feature>
<dbReference type="InterPro" id="IPR048279">
    <property type="entry name" value="MdtK-like"/>
</dbReference>
<evidence type="ECO:0000256" key="8">
    <source>
        <dbReference type="ARBA" id="ARBA00023136"/>
    </source>
</evidence>
<feature type="transmembrane region" description="Helical" evidence="10">
    <location>
        <begin position="20"/>
        <end position="40"/>
    </location>
</feature>
<comment type="similarity">
    <text evidence="2">Belongs to the multi antimicrobial extrusion (MATE) (TC 2.A.66.1) family. MepA subfamily.</text>
</comment>
<evidence type="ECO:0000256" key="5">
    <source>
        <dbReference type="ARBA" id="ARBA00022475"/>
    </source>
</evidence>
<evidence type="ECO:0000256" key="3">
    <source>
        <dbReference type="ARBA" id="ARBA00022106"/>
    </source>
</evidence>
<dbReference type="Proteomes" id="UP001058267">
    <property type="component" value="Chromosome"/>
</dbReference>
<feature type="transmembrane region" description="Helical" evidence="10">
    <location>
        <begin position="397"/>
        <end position="416"/>
    </location>
</feature>